<feature type="domain" description="Luciferase-like" evidence="1">
    <location>
        <begin position="22"/>
        <end position="304"/>
    </location>
</feature>
<proteinExistence type="predicted"/>
<organism evidence="2 3">
    <name type="scientific">Ktedonobacter robiniae</name>
    <dbReference type="NCBI Taxonomy" id="2778365"/>
    <lineage>
        <taxon>Bacteria</taxon>
        <taxon>Bacillati</taxon>
        <taxon>Chloroflexota</taxon>
        <taxon>Ktedonobacteria</taxon>
        <taxon>Ktedonobacterales</taxon>
        <taxon>Ktedonobacteraceae</taxon>
        <taxon>Ktedonobacter</taxon>
    </lineage>
</organism>
<dbReference type="Pfam" id="PF00296">
    <property type="entry name" value="Bac_luciferase"/>
    <property type="match status" value="1"/>
</dbReference>
<dbReference type="Proteomes" id="UP000654345">
    <property type="component" value="Unassembled WGS sequence"/>
</dbReference>
<sequence length="344" mass="38803">MEMLNRQSPLRFSLWVDGRTTRGQPVTTTTYRELIEEITLAEHLGFAGVWDTEHHGFDDGYLPAPFTFLAYLAARVQKMSLGTNIVLLPLWPIRLLAEEAAVLDVLSEGRFTLGLGLGYVQHEFATFGVDRRKRRNRMEDGVHYLRAAFKGEPVLDGYQGQPLPVTPQPAQGEHFPIYMGGASEPALERVARLADGFLAAVNYNPLDELKSQCELLQKHLEQHGRDIHNFPIVASMHMWVSDDPERDWETLLAPALAYQADVYARYGTDAEQPRPPATDPKKLSRQGLLVDTPENVVKRIREMQTHTPLTELCFWSHPPGVPHDAIMAHLERVAQRVLPAFKSA</sequence>
<accession>A0ABQ3UWM4</accession>
<dbReference type="GO" id="GO:0004497">
    <property type="term" value="F:monooxygenase activity"/>
    <property type="evidence" value="ECO:0007669"/>
    <property type="project" value="UniProtKB-KW"/>
</dbReference>
<keyword evidence="2" id="KW-0560">Oxidoreductase</keyword>
<comment type="caution">
    <text evidence="2">The sequence shown here is derived from an EMBL/GenBank/DDBJ whole genome shotgun (WGS) entry which is preliminary data.</text>
</comment>
<keyword evidence="3" id="KW-1185">Reference proteome</keyword>
<evidence type="ECO:0000313" key="3">
    <source>
        <dbReference type="Proteomes" id="UP000654345"/>
    </source>
</evidence>
<gene>
    <name evidence="2" type="ORF">KSB_55500</name>
</gene>
<dbReference type="Gene3D" id="3.20.20.30">
    <property type="entry name" value="Luciferase-like domain"/>
    <property type="match status" value="1"/>
</dbReference>
<evidence type="ECO:0000313" key="2">
    <source>
        <dbReference type="EMBL" id="GHO57075.1"/>
    </source>
</evidence>
<protein>
    <submittedName>
        <fullName evidence="2">Monooxygenase</fullName>
    </submittedName>
</protein>
<dbReference type="InterPro" id="IPR011251">
    <property type="entry name" value="Luciferase-like_dom"/>
</dbReference>
<keyword evidence="2" id="KW-0503">Monooxygenase</keyword>
<evidence type="ECO:0000259" key="1">
    <source>
        <dbReference type="Pfam" id="PF00296"/>
    </source>
</evidence>
<reference evidence="2 3" key="1">
    <citation type="journal article" date="2021" name="Int. J. Syst. Evol. Microbiol.">
        <title>Reticulibacter mediterranei gen. nov., sp. nov., within the new family Reticulibacteraceae fam. nov., and Ktedonospora formicarum gen. nov., sp. nov., Ktedonobacter robiniae sp. nov., Dictyobacter formicarum sp. nov. and Dictyobacter arantiisoli sp. nov., belonging to the class Ktedonobacteria.</title>
        <authorList>
            <person name="Yabe S."/>
            <person name="Zheng Y."/>
            <person name="Wang C.M."/>
            <person name="Sakai Y."/>
            <person name="Abe K."/>
            <person name="Yokota A."/>
            <person name="Donadio S."/>
            <person name="Cavaletti L."/>
            <person name="Monciardini P."/>
        </authorList>
    </citation>
    <scope>NUCLEOTIDE SEQUENCE [LARGE SCALE GENOMIC DNA]</scope>
    <source>
        <strain evidence="2 3">SOSP1-30</strain>
    </source>
</reference>
<dbReference type="InterPro" id="IPR050766">
    <property type="entry name" value="Bact_Lucif_Oxidored"/>
</dbReference>
<dbReference type="SUPFAM" id="SSF51679">
    <property type="entry name" value="Bacterial luciferase-like"/>
    <property type="match status" value="1"/>
</dbReference>
<dbReference type="InterPro" id="IPR036661">
    <property type="entry name" value="Luciferase-like_sf"/>
</dbReference>
<dbReference type="PANTHER" id="PTHR30137:SF6">
    <property type="entry name" value="LUCIFERASE-LIKE MONOOXYGENASE"/>
    <property type="match status" value="1"/>
</dbReference>
<dbReference type="EMBL" id="BNJG01000002">
    <property type="protein sequence ID" value="GHO57075.1"/>
    <property type="molecule type" value="Genomic_DNA"/>
</dbReference>
<name>A0ABQ3UWM4_9CHLR</name>
<dbReference type="PANTHER" id="PTHR30137">
    <property type="entry name" value="LUCIFERASE-LIKE MONOOXYGENASE"/>
    <property type="match status" value="1"/>
</dbReference>